<gene>
    <name evidence="10" type="ORF">CEP64_01030</name>
</gene>
<evidence type="ECO:0000256" key="6">
    <source>
        <dbReference type="ARBA" id="ARBA00023136"/>
    </source>
</evidence>
<accession>A0AAI8DGB3</accession>
<name>A0AAI8DGB3_MAMSC</name>
<feature type="transmembrane region" description="Helical" evidence="8">
    <location>
        <begin position="112"/>
        <end position="133"/>
    </location>
</feature>
<dbReference type="Pfam" id="PF12821">
    <property type="entry name" value="ThrE_2"/>
    <property type="match status" value="1"/>
</dbReference>
<feature type="transmembrane region" description="Helical" evidence="8">
    <location>
        <begin position="54"/>
        <end position="73"/>
    </location>
</feature>
<sequence length="153" mass="16610">MLTIILHFVFSFLASYLFALVYDAPRKLFLAAGFGGGCGYLVNYLLLESTNMDAIYTSLLGSLTLGLISHTMARTLKSPVIIFMIPGIIPLVPGGIAFEATRKLVELEFNSAVDIFIRALLIAGAIAVGLLMADQIFKIINHTKVNINRETGT</sequence>
<feature type="transmembrane region" description="Helical" evidence="8">
    <location>
        <begin position="29"/>
        <end position="47"/>
    </location>
</feature>
<feature type="transmembrane region" description="Helical" evidence="8">
    <location>
        <begin position="79"/>
        <end position="100"/>
    </location>
</feature>
<evidence type="ECO:0000256" key="8">
    <source>
        <dbReference type="SAM" id="Phobius"/>
    </source>
</evidence>
<dbReference type="GO" id="GO:0005886">
    <property type="term" value="C:plasma membrane"/>
    <property type="evidence" value="ECO:0007669"/>
    <property type="project" value="UniProtKB-SubCell"/>
</dbReference>
<comment type="similarity">
    <text evidence="7">Belongs to the ThrE exporter (TC 2.A.79) family.</text>
</comment>
<proteinExistence type="inferred from homology"/>
<comment type="subcellular location">
    <subcellularLocation>
        <location evidence="1">Cell membrane</location>
        <topology evidence="1">Multi-pass membrane protein</topology>
    </subcellularLocation>
</comment>
<evidence type="ECO:0000256" key="5">
    <source>
        <dbReference type="ARBA" id="ARBA00022989"/>
    </source>
</evidence>
<keyword evidence="6 8" id="KW-0472">Membrane</keyword>
<dbReference type="GO" id="GO:0015744">
    <property type="term" value="P:succinate transport"/>
    <property type="evidence" value="ECO:0007669"/>
    <property type="project" value="TreeGrafter"/>
</dbReference>
<organism evidence="10 11">
    <name type="scientific">Mammaliicoccus sciuri</name>
    <name type="common">Staphylococcus sciuri</name>
    <dbReference type="NCBI Taxonomy" id="1296"/>
    <lineage>
        <taxon>Bacteria</taxon>
        <taxon>Bacillati</taxon>
        <taxon>Bacillota</taxon>
        <taxon>Bacilli</taxon>
        <taxon>Bacillales</taxon>
        <taxon>Staphylococcaceae</taxon>
        <taxon>Mammaliicoccus</taxon>
    </lineage>
</organism>
<evidence type="ECO:0000256" key="3">
    <source>
        <dbReference type="ARBA" id="ARBA00022519"/>
    </source>
</evidence>
<feature type="domain" description="Threonine/Serine exporter ThrE" evidence="9">
    <location>
        <begin position="8"/>
        <end position="134"/>
    </location>
</feature>
<protein>
    <recommendedName>
        <fullName evidence="9">Threonine/Serine exporter ThrE domain-containing protein</fullName>
    </recommendedName>
</protein>
<dbReference type="InterPro" id="IPR024528">
    <property type="entry name" value="ThrE_2"/>
</dbReference>
<evidence type="ECO:0000259" key="9">
    <source>
        <dbReference type="Pfam" id="PF12821"/>
    </source>
</evidence>
<evidence type="ECO:0000256" key="1">
    <source>
        <dbReference type="ARBA" id="ARBA00004651"/>
    </source>
</evidence>
<dbReference type="AlphaFoldDB" id="A0AAI8DGB3"/>
<dbReference type="PANTHER" id="PTHR34390:SF1">
    <property type="entry name" value="SUCCINATE TRANSPORTER SUBUNIT YJJB-RELATED"/>
    <property type="match status" value="1"/>
</dbReference>
<dbReference type="EMBL" id="CP022046">
    <property type="protein sequence ID" value="ASE33230.1"/>
    <property type="molecule type" value="Genomic_DNA"/>
</dbReference>
<dbReference type="KEGG" id="sscu:CEP64_01030"/>
<dbReference type="PANTHER" id="PTHR34390">
    <property type="entry name" value="UPF0442 PROTEIN YJJB-RELATED"/>
    <property type="match status" value="1"/>
</dbReference>
<keyword evidence="2" id="KW-1003">Cell membrane</keyword>
<keyword evidence="5 8" id="KW-1133">Transmembrane helix</keyword>
<evidence type="ECO:0000313" key="10">
    <source>
        <dbReference type="EMBL" id="ASE33230.1"/>
    </source>
</evidence>
<evidence type="ECO:0000256" key="4">
    <source>
        <dbReference type="ARBA" id="ARBA00022692"/>
    </source>
</evidence>
<keyword evidence="4 8" id="KW-0812">Transmembrane</keyword>
<reference evidence="11" key="1">
    <citation type="submission" date="2017-06" db="EMBL/GenBank/DDBJ databases">
        <title>FDA dAtabase for Regulatory Grade micrObial Sequences (FDA-ARGOS): Supporting development and validation of Infectious Disease Dx tests.</title>
        <authorList>
            <person name="Goldberg B."/>
            <person name="Campos J."/>
            <person name="Tallon L."/>
            <person name="Sadzewicz L."/>
            <person name="Sengamalay N."/>
            <person name="Ott S."/>
            <person name="Godinez A."/>
            <person name="Nagaraj S."/>
            <person name="Vavikolanu K."/>
            <person name="Nadendla S."/>
            <person name="George J."/>
            <person name="Geyer C."/>
            <person name="Sichtig H."/>
        </authorList>
    </citation>
    <scope>NUCLEOTIDE SEQUENCE [LARGE SCALE GENOMIC DNA]</scope>
    <source>
        <strain evidence="11">FDAARGOS_285</strain>
    </source>
</reference>
<dbReference type="InterPro" id="IPR050539">
    <property type="entry name" value="ThrE_Dicarb/AminoAcid_Exp"/>
</dbReference>
<dbReference type="RefSeq" id="WP_078355174.1">
    <property type="nucleotide sequence ID" value="NZ_CP022046.2"/>
</dbReference>
<keyword evidence="3" id="KW-0997">Cell inner membrane</keyword>
<evidence type="ECO:0000256" key="2">
    <source>
        <dbReference type="ARBA" id="ARBA00022475"/>
    </source>
</evidence>
<dbReference type="Proteomes" id="UP000197058">
    <property type="component" value="Chromosome"/>
</dbReference>
<evidence type="ECO:0000313" key="11">
    <source>
        <dbReference type="Proteomes" id="UP000197058"/>
    </source>
</evidence>
<evidence type="ECO:0000256" key="7">
    <source>
        <dbReference type="ARBA" id="ARBA00034125"/>
    </source>
</evidence>